<evidence type="ECO:0000259" key="1">
    <source>
        <dbReference type="Pfam" id="PF03992"/>
    </source>
</evidence>
<evidence type="ECO:0000313" key="2">
    <source>
        <dbReference type="EMBL" id="KAL2841977.1"/>
    </source>
</evidence>
<sequence length="223" mass="25557">MYVIAPLSNCASPEKRDRFLEYISAIAPVTLKTEPKCHGYAWFRSAQDNTVVPHHWLRGFEIYEDIEANTETHRASAEYKAFRGAVGPEGLLERPSDLRFWRPLLGFIVQGQPVDFSASASEQYIVTDELTPNSGKKGEVVEQLQLLAREAEGSQVLSFWILHRGDEETDESLLIFARYRDKKELLDIEDRSEIQARWKKVHESCAERRRTTWLASGLGFLGR</sequence>
<dbReference type="RefSeq" id="XP_070894845.1">
    <property type="nucleotide sequence ID" value="XM_071041435.1"/>
</dbReference>
<evidence type="ECO:0000313" key="3">
    <source>
        <dbReference type="Proteomes" id="UP001610444"/>
    </source>
</evidence>
<dbReference type="Pfam" id="PF03992">
    <property type="entry name" value="ABM"/>
    <property type="match status" value="1"/>
</dbReference>
<dbReference type="SUPFAM" id="SSF54909">
    <property type="entry name" value="Dimeric alpha+beta barrel"/>
    <property type="match status" value="1"/>
</dbReference>
<proteinExistence type="predicted"/>
<dbReference type="EMBL" id="JBFXLR010000054">
    <property type="protein sequence ID" value="KAL2841977.1"/>
    <property type="molecule type" value="Genomic_DNA"/>
</dbReference>
<dbReference type="InterPro" id="IPR011008">
    <property type="entry name" value="Dimeric_a/b-barrel"/>
</dbReference>
<organism evidence="2 3">
    <name type="scientific">Aspergillus pseudodeflectus</name>
    <dbReference type="NCBI Taxonomy" id="176178"/>
    <lineage>
        <taxon>Eukaryota</taxon>
        <taxon>Fungi</taxon>
        <taxon>Dikarya</taxon>
        <taxon>Ascomycota</taxon>
        <taxon>Pezizomycotina</taxon>
        <taxon>Eurotiomycetes</taxon>
        <taxon>Eurotiomycetidae</taxon>
        <taxon>Eurotiales</taxon>
        <taxon>Aspergillaceae</taxon>
        <taxon>Aspergillus</taxon>
        <taxon>Aspergillus subgen. Nidulantes</taxon>
    </lineage>
</organism>
<dbReference type="InterPro" id="IPR007138">
    <property type="entry name" value="ABM_dom"/>
</dbReference>
<comment type="caution">
    <text evidence="2">The sequence shown here is derived from an EMBL/GenBank/DDBJ whole genome shotgun (WGS) entry which is preliminary data.</text>
</comment>
<name>A0ABR4JSC9_9EURO</name>
<gene>
    <name evidence="2" type="ORF">BJX68DRAFT_245040</name>
</gene>
<protein>
    <recommendedName>
        <fullName evidence="1">ABM domain-containing protein</fullName>
    </recommendedName>
</protein>
<dbReference type="Gene3D" id="3.30.70.100">
    <property type="match status" value="1"/>
</dbReference>
<accession>A0ABR4JSC9</accession>
<keyword evidence="3" id="KW-1185">Reference proteome</keyword>
<feature type="domain" description="ABM" evidence="1">
    <location>
        <begin position="11"/>
        <end position="83"/>
    </location>
</feature>
<dbReference type="Proteomes" id="UP001610444">
    <property type="component" value="Unassembled WGS sequence"/>
</dbReference>
<reference evidence="2 3" key="1">
    <citation type="submission" date="2024-07" db="EMBL/GenBank/DDBJ databases">
        <title>Section-level genome sequencing and comparative genomics of Aspergillus sections Usti and Cavernicolus.</title>
        <authorList>
            <consortium name="Lawrence Berkeley National Laboratory"/>
            <person name="Nybo J.L."/>
            <person name="Vesth T.C."/>
            <person name="Theobald S."/>
            <person name="Frisvad J.C."/>
            <person name="Larsen T.O."/>
            <person name="Kjaerboelling I."/>
            <person name="Rothschild-Mancinelli K."/>
            <person name="Lyhne E.K."/>
            <person name="Kogle M.E."/>
            <person name="Barry K."/>
            <person name="Clum A."/>
            <person name="Na H."/>
            <person name="Ledsgaard L."/>
            <person name="Lin J."/>
            <person name="Lipzen A."/>
            <person name="Kuo A."/>
            <person name="Riley R."/>
            <person name="Mondo S."/>
            <person name="LaButti K."/>
            <person name="Haridas S."/>
            <person name="Pangalinan J."/>
            <person name="Salamov A.A."/>
            <person name="Simmons B.A."/>
            <person name="Magnuson J.K."/>
            <person name="Chen J."/>
            <person name="Drula E."/>
            <person name="Henrissat B."/>
            <person name="Wiebenga A."/>
            <person name="Lubbers R.J."/>
            <person name="Gomes A.C."/>
            <person name="Macurrencykelacurrency M.R."/>
            <person name="Stajich J."/>
            <person name="Grigoriev I.V."/>
            <person name="Mortensen U.H."/>
            <person name="De vries R.P."/>
            <person name="Baker S.E."/>
            <person name="Andersen M.R."/>
        </authorList>
    </citation>
    <scope>NUCLEOTIDE SEQUENCE [LARGE SCALE GENOMIC DNA]</scope>
    <source>
        <strain evidence="2 3">CBS 756.74</strain>
    </source>
</reference>
<dbReference type="GeneID" id="98156599"/>